<keyword evidence="3" id="KW-0413">Isomerase</keyword>
<dbReference type="AlphaFoldDB" id="A0A328B7E5"/>
<dbReference type="SUPFAM" id="SSF52096">
    <property type="entry name" value="ClpP/crotonase"/>
    <property type="match status" value="1"/>
</dbReference>
<dbReference type="PANTHER" id="PTHR43802">
    <property type="entry name" value="ENOYL-COA HYDRATASE"/>
    <property type="match status" value="1"/>
</dbReference>
<dbReference type="PROSITE" id="PS00166">
    <property type="entry name" value="ENOYL_COA_HYDRATASE"/>
    <property type="match status" value="1"/>
</dbReference>
<accession>A0A328B7E5</accession>
<dbReference type="InterPro" id="IPR029045">
    <property type="entry name" value="ClpP/crotonase-like_dom_sf"/>
</dbReference>
<protein>
    <submittedName>
        <fullName evidence="3">Enoyl-CoA hydratase/isomerase family protein</fullName>
    </submittedName>
</protein>
<comment type="caution">
    <text evidence="3">The sequence shown here is derived from an EMBL/GenBank/DDBJ whole genome shotgun (WGS) entry which is preliminary data.</text>
</comment>
<sequence length="263" mass="28098">MAGRRGCRQLAPRTREGPAVADDILLTEDLDGVQRLTFNRPDRLNALNQPMAEALLTHFEGLRRREDVRVVVIRGAGRAFSAGADLKAMGQPDMLRDGPKGDWVLRDLMKAMRACPQPLISTVRGAAAGGGLAIALASDVIVASESAAFHPAFLAIGLSGAELGVSWRLQRAIGLSKAREVLLAGRPLNAAAALEAGLVSAVTPEAELDDYGMALARDMAKAQPDALRLTKRSLDATLEAVSFDTALEIEERAQMLMIARRRG</sequence>
<dbReference type="Pfam" id="PF00378">
    <property type="entry name" value="ECH_1"/>
    <property type="match status" value="1"/>
</dbReference>
<comment type="similarity">
    <text evidence="1 2">Belongs to the enoyl-CoA hydratase/isomerase family.</text>
</comment>
<gene>
    <name evidence="3" type="ORF">DJ019_18350</name>
</gene>
<name>A0A328B7E5_9CAUL</name>
<dbReference type="PANTHER" id="PTHR43802:SF1">
    <property type="entry name" value="IP11341P-RELATED"/>
    <property type="match status" value="1"/>
</dbReference>
<dbReference type="CDD" id="cd06558">
    <property type="entry name" value="crotonase-like"/>
    <property type="match status" value="1"/>
</dbReference>
<reference evidence="3 4" key="1">
    <citation type="submission" date="2018-05" db="EMBL/GenBank/DDBJ databases">
        <authorList>
            <person name="Lanie J.A."/>
            <person name="Ng W.-L."/>
            <person name="Kazmierczak K.M."/>
            <person name="Andrzejewski T.M."/>
            <person name="Davidsen T.M."/>
            <person name="Wayne K.J."/>
            <person name="Tettelin H."/>
            <person name="Glass J.I."/>
            <person name="Rusch D."/>
            <person name="Podicherti R."/>
            <person name="Tsui H.-C.T."/>
            <person name="Winkler M.E."/>
        </authorList>
    </citation>
    <scope>NUCLEOTIDE SEQUENCE [LARGE SCALE GENOMIC DNA]</scope>
    <source>
        <strain evidence="3 4">BUT-10</strain>
    </source>
</reference>
<dbReference type="EMBL" id="QFYS01000010">
    <property type="protein sequence ID" value="RAK62817.1"/>
    <property type="molecule type" value="Genomic_DNA"/>
</dbReference>
<evidence type="ECO:0000256" key="2">
    <source>
        <dbReference type="RuleBase" id="RU003707"/>
    </source>
</evidence>
<evidence type="ECO:0000313" key="3">
    <source>
        <dbReference type="EMBL" id="RAK62817.1"/>
    </source>
</evidence>
<organism evidence="3 4">
    <name type="scientific">Phenylobacterium kunshanense</name>
    <dbReference type="NCBI Taxonomy" id="1445034"/>
    <lineage>
        <taxon>Bacteria</taxon>
        <taxon>Pseudomonadati</taxon>
        <taxon>Pseudomonadota</taxon>
        <taxon>Alphaproteobacteria</taxon>
        <taxon>Caulobacterales</taxon>
        <taxon>Caulobacteraceae</taxon>
        <taxon>Phenylobacterium</taxon>
    </lineage>
</organism>
<dbReference type="InterPro" id="IPR018376">
    <property type="entry name" value="Enoyl-CoA_hyd/isom_CS"/>
</dbReference>
<dbReference type="GO" id="GO:0016853">
    <property type="term" value="F:isomerase activity"/>
    <property type="evidence" value="ECO:0007669"/>
    <property type="project" value="UniProtKB-KW"/>
</dbReference>
<dbReference type="InterPro" id="IPR001753">
    <property type="entry name" value="Enoyl-CoA_hydra/iso"/>
</dbReference>
<proteinExistence type="inferred from homology"/>
<keyword evidence="4" id="KW-1185">Reference proteome</keyword>
<evidence type="ECO:0000256" key="1">
    <source>
        <dbReference type="ARBA" id="ARBA00005254"/>
    </source>
</evidence>
<dbReference type="Proteomes" id="UP000249524">
    <property type="component" value="Unassembled WGS sequence"/>
</dbReference>
<dbReference type="Gene3D" id="3.90.226.10">
    <property type="entry name" value="2-enoyl-CoA Hydratase, Chain A, domain 1"/>
    <property type="match status" value="1"/>
</dbReference>
<dbReference type="OrthoDB" id="9802898at2"/>
<evidence type="ECO:0000313" key="4">
    <source>
        <dbReference type="Proteomes" id="UP000249524"/>
    </source>
</evidence>